<dbReference type="PROSITE" id="PS00028">
    <property type="entry name" value="ZINC_FINGER_C2H2_1"/>
    <property type="match status" value="1"/>
</dbReference>
<evidence type="ECO:0000313" key="8">
    <source>
        <dbReference type="EMBL" id="KAF8471557.1"/>
    </source>
</evidence>
<name>A0A9P5MMP9_9AGAM</name>
<protein>
    <recommendedName>
        <fullName evidence="7">C2H2-type domain-containing protein</fullName>
    </recommendedName>
</protein>
<evidence type="ECO:0000256" key="4">
    <source>
        <dbReference type="ARBA" id="ARBA00022833"/>
    </source>
</evidence>
<evidence type="ECO:0000256" key="5">
    <source>
        <dbReference type="PROSITE-ProRule" id="PRU00042"/>
    </source>
</evidence>
<dbReference type="InterPro" id="IPR036236">
    <property type="entry name" value="Znf_C2H2_sf"/>
</dbReference>
<evidence type="ECO:0000313" key="9">
    <source>
        <dbReference type="Proteomes" id="UP000759537"/>
    </source>
</evidence>
<evidence type="ECO:0000256" key="2">
    <source>
        <dbReference type="ARBA" id="ARBA00022737"/>
    </source>
</evidence>
<dbReference type="Gene3D" id="3.30.160.60">
    <property type="entry name" value="Classic Zinc Finger"/>
    <property type="match status" value="1"/>
</dbReference>
<dbReference type="GO" id="GO:0008270">
    <property type="term" value="F:zinc ion binding"/>
    <property type="evidence" value="ECO:0007669"/>
    <property type="project" value="UniProtKB-KW"/>
</dbReference>
<keyword evidence="1" id="KW-0479">Metal-binding</keyword>
<organism evidence="8 9">
    <name type="scientific">Russula ochroleuca</name>
    <dbReference type="NCBI Taxonomy" id="152965"/>
    <lineage>
        <taxon>Eukaryota</taxon>
        <taxon>Fungi</taxon>
        <taxon>Dikarya</taxon>
        <taxon>Basidiomycota</taxon>
        <taxon>Agaricomycotina</taxon>
        <taxon>Agaricomycetes</taxon>
        <taxon>Russulales</taxon>
        <taxon>Russulaceae</taxon>
        <taxon>Russula</taxon>
    </lineage>
</organism>
<dbReference type="OrthoDB" id="2758144at2759"/>
<reference evidence="8" key="2">
    <citation type="journal article" date="2020" name="Nat. Commun.">
        <title>Large-scale genome sequencing of mycorrhizal fungi provides insights into the early evolution of symbiotic traits.</title>
        <authorList>
            <person name="Miyauchi S."/>
            <person name="Kiss E."/>
            <person name="Kuo A."/>
            <person name="Drula E."/>
            <person name="Kohler A."/>
            <person name="Sanchez-Garcia M."/>
            <person name="Morin E."/>
            <person name="Andreopoulos B."/>
            <person name="Barry K.W."/>
            <person name="Bonito G."/>
            <person name="Buee M."/>
            <person name="Carver A."/>
            <person name="Chen C."/>
            <person name="Cichocki N."/>
            <person name="Clum A."/>
            <person name="Culley D."/>
            <person name="Crous P.W."/>
            <person name="Fauchery L."/>
            <person name="Girlanda M."/>
            <person name="Hayes R.D."/>
            <person name="Keri Z."/>
            <person name="LaButti K."/>
            <person name="Lipzen A."/>
            <person name="Lombard V."/>
            <person name="Magnuson J."/>
            <person name="Maillard F."/>
            <person name="Murat C."/>
            <person name="Nolan M."/>
            <person name="Ohm R.A."/>
            <person name="Pangilinan J."/>
            <person name="Pereira M.F."/>
            <person name="Perotto S."/>
            <person name="Peter M."/>
            <person name="Pfister S."/>
            <person name="Riley R."/>
            <person name="Sitrit Y."/>
            <person name="Stielow J.B."/>
            <person name="Szollosi G."/>
            <person name="Zifcakova L."/>
            <person name="Stursova M."/>
            <person name="Spatafora J.W."/>
            <person name="Tedersoo L."/>
            <person name="Vaario L.M."/>
            <person name="Yamada A."/>
            <person name="Yan M."/>
            <person name="Wang P."/>
            <person name="Xu J."/>
            <person name="Bruns T."/>
            <person name="Baldrian P."/>
            <person name="Vilgalys R."/>
            <person name="Dunand C."/>
            <person name="Henrissat B."/>
            <person name="Grigoriev I.V."/>
            <person name="Hibbett D."/>
            <person name="Nagy L.G."/>
            <person name="Martin F.M."/>
        </authorList>
    </citation>
    <scope>NUCLEOTIDE SEQUENCE</scope>
    <source>
        <strain evidence="8">Prilba</strain>
    </source>
</reference>
<reference evidence="8" key="1">
    <citation type="submission" date="2019-10" db="EMBL/GenBank/DDBJ databases">
        <authorList>
            <consortium name="DOE Joint Genome Institute"/>
            <person name="Kuo A."/>
            <person name="Miyauchi S."/>
            <person name="Kiss E."/>
            <person name="Drula E."/>
            <person name="Kohler A."/>
            <person name="Sanchez-Garcia M."/>
            <person name="Andreopoulos B."/>
            <person name="Barry K.W."/>
            <person name="Bonito G."/>
            <person name="Buee M."/>
            <person name="Carver A."/>
            <person name="Chen C."/>
            <person name="Cichocki N."/>
            <person name="Clum A."/>
            <person name="Culley D."/>
            <person name="Crous P.W."/>
            <person name="Fauchery L."/>
            <person name="Girlanda M."/>
            <person name="Hayes R."/>
            <person name="Keri Z."/>
            <person name="LaButti K."/>
            <person name="Lipzen A."/>
            <person name="Lombard V."/>
            <person name="Magnuson J."/>
            <person name="Maillard F."/>
            <person name="Morin E."/>
            <person name="Murat C."/>
            <person name="Nolan M."/>
            <person name="Ohm R."/>
            <person name="Pangilinan J."/>
            <person name="Pereira M."/>
            <person name="Perotto S."/>
            <person name="Peter M."/>
            <person name="Riley R."/>
            <person name="Sitrit Y."/>
            <person name="Stielow B."/>
            <person name="Szollosi G."/>
            <person name="Zifcakova L."/>
            <person name="Stursova M."/>
            <person name="Spatafora J.W."/>
            <person name="Tedersoo L."/>
            <person name="Vaario L.-M."/>
            <person name="Yamada A."/>
            <person name="Yan M."/>
            <person name="Wang P."/>
            <person name="Xu J."/>
            <person name="Bruns T."/>
            <person name="Baldrian P."/>
            <person name="Vilgalys R."/>
            <person name="Henrissat B."/>
            <person name="Grigoriev I.V."/>
            <person name="Hibbett D."/>
            <person name="Nagy L.G."/>
            <person name="Martin F.M."/>
        </authorList>
    </citation>
    <scope>NUCLEOTIDE SEQUENCE</scope>
    <source>
        <strain evidence="8">Prilba</strain>
    </source>
</reference>
<feature type="compositionally biased region" description="Basic residues" evidence="6">
    <location>
        <begin position="127"/>
        <end position="138"/>
    </location>
</feature>
<gene>
    <name evidence="8" type="ORF">DFH94DRAFT_768014</name>
</gene>
<keyword evidence="2" id="KW-0677">Repeat</keyword>
<keyword evidence="4" id="KW-0862">Zinc</keyword>
<dbReference type="PROSITE" id="PS50157">
    <property type="entry name" value="ZINC_FINGER_C2H2_2"/>
    <property type="match status" value="1"/>
</dbReference>
<keyword evidence="3 5" id="KW-0863">Zinc-finger</keyword>
<dbReference type="EMBL" id="WHVB01000022">
    <property type="protein sequence ID" value="KAF8471557.1"/>
    <property type="molecule type" value="Genomic_DNA"/>
</dbReference>
<sequence>MFVLRLWDPQAPTHTPQHTPTLSSSITEPTESLHMMLPSNKQDLFPGPFTDQELLAHSTGGSIPTGYNQGWIAASDYGDEASGTWHLHHTQTMAEALPISMLGPQSNIPSFESQPRGTGGREIIQRSQHRGKRTSVRSSPRVKQHTCIQCNKSLTRSQDLKRHLRDVHGQWSPCPFCCFLWTRPEKIKAHIVAKHQDIFTPDSELLRDIKALRGQEIVAFVRDVLFLGFAMLPVWM</sequence>
<dbReference type="AlphaFoldDB" id="A0A9P5MMP9"/>
<dbReference type="Proteomes" id="UP000759537">
    <property type="component" value="Unassembled WGS sequence"/>
</dbReference>
<proteinExistence type="predicted"/>
<feature type="region of interest" description="Disordered" evidence="6">
    <location>
        <begin position="110"/>
        <end position="138"/>
    </location>
</feature>
<dbReference type="SMART" id="SM00355">
    <property type="entry name" value="ZnF_C2H2"/>
    <property type="match status" value="2"/>
</dbReference>
<evidence type="ECO:0000259" key="7">
    <source>
        <dbReference type="PROSITE" id="PS50157"/>
    </source>
</evidence>
<dbReference type="FunFam" id="3.30.160.60:FF:000100">
    <property type="entry name" value="Zinc finger 45-like"/>
    <property type="match status" value="1"/>
</dbReference>
<comment type="caution">
    <text evidence="8">The sequence shown here is derived from an EMBL/GenBank/DDBJ whole genome shotgun (WGS) entry which is preliminary data.</text>
</comment>
<dbReference type="SUPFAM" id="SSF57667">
    <property type="entry name" value="beta-beta-alpha zinc fingers"/>
    <property type="match status" value="1"/>
</dbReference>
<evidence type="ECO:0000256" key="1">
    <source>
        <dbReference type="ARBA" id="ARBA00022723"/>
    </source>
</evidence>
<keyword evidence="9" id="KW-1185">Reference proteome</keyword>
<evidence type="ECO:0000256" key="3">
    <source>
        <dbReference type="ARBA" id="ARBA00022771"/>
    </source>
</evidence>
<evidence type="ECO:0000256" key="6">
    <source>
        <dbReference type="SAM" id="MobiDB-lite"/>
    </source>
</evidence>
<feature type="domain" description="C2H2-type" evidence="7">
    <location>
        <begin position="145"/>
        <end position="173"/>
    </location>
</feature>
<accession>A0A9P5MMP9</accession>
<dbReference type="InterPro" id="IPR013087">
    <property type="entry name" value="Znf_C2H2_type"/>
</dbReference>